<comment type="caution">
    <text evidence="1">The sequence shown here is derived from an EMBL/GenBank/DDBJ whole genome shotgun (WGS) entry which is preliminary data.</text>
</comment>
<keyword evidence="2" id="KW-1185">Reference proteome</keyword>
<reference evidence="1 2" key="1">
    <citation type="journal article" date="2020" name="Phytopathology">
        <title>Genome Sequence Resources of Colletotrichum truncatum, C. plurivorum, C. musicola, and C. sojae: Four Species Pathogenic to Soybean (Glycine max).</title>
        <authorList>
            <person name="Rogerio F."/>
            <person name="Boufleur T.R."/>
            <person name="Ciampi-Guillardi M."/>
            <person name="Sukno S.A."/>
            <person name="Thon M.R."/>
            <person name="Massola Junior N.S."/>
            <person name="Baroncelli R."/>
        </authorList>
    </citation>
    <scope>NUCLEOTIDE SEQUENCE [LARGE SCALE GENOMIC DNA]</scope>
    <source>
        <strain evidence="1 2">CMES1059</strain>
    </source>
</reference>
<protein>
    <submittedName>
        <fullName evidence="1">Major facilitator superfamily transporter</fullName>
    </submittedName>
</protein>
<proteinExistence type="predicted"/>
<sequence length="490" mass="54453">MAVRQHQSDADPVKDQEACTIDHVDYRNDLKNSNTGPQRDKFGSMAKVDPKEIALVKKLDMYLMPILWIMYFLNFLDRNAIVNGKLNHLDKDLDMVGSQYNTCVSIFFVGYITGQIPSNMLVTRVKPAWYMSGWMMAWAIVSTLICIVKDYHGMLACRLILGITEAPFYSGACYMVSLFYTRKETATRLAVFYTGNLLASAFSGLIAAGVFAGLDGKHGLAGWRWLFLIQGVVTVGIAVVAFFMLPNAPLETIWLTPEQRQLAHDRVARDTTEKRQATSTWAGLWEAASDHRTWVFALMGNLHLSANGFKNYMPTAVQSLGFNTTITLVLTCPPYLVAGVASVLVSWSSGRFNERTWHITASKTVASIGFAVATSTMNIGARYFAMVLFVGATYGVNNINVAWTAATVGQTDEKKAAAIALVNTLGNLSFVYTPYLWPDSDSPLFRRAMIASIAFSMGVVMTAWAMKFILIRMNRKIRTAQEEATNFYAY</sequence>
<evidence type="ECO:0000313" key="1">
    <source>
        <dbReference type="EMBL" id="KAL0936954.1"/>
    </source>
</evidence>
<organism evidence="1 2">
    <name type="scientific">Colletotrichum truncatum</name>
    <name type="common">Anthracnose fungus</name>
    <name type="synonym">Colletotrichum capsici</name>
    <dbReference type="NCBI Taxonomy" id="5467"/>
    <lineage>
        <taxon>Eukaryota</taxon>
        <taxon>Fungi</taxon>
        <taxon>Dikarya</taxon>
        <taxon>Ascomycota</taxon>
        <taxon>Pezizomycotina</taxon>
        <taxon>Sordariomycetes</taxon>
        <taxon>Hypocreomycetidae</taxon>
        <taxon>Glomerellales</taxon>
        <taxon>Glomerellaceae</taxon>
        <taxon>Colletotrichum</taxon>
        <taxon>Colletotrichum truncatum species complex</taxon>
    </lineage>
</organism>
<dbReference type="EMBL" id="VUJX02000005">
    <property type="protein sequence ID" value="KAL0936954.1"/>
    <property type="molecule type" value="Genomic_DNA"/>
</dbReference>
<dbReference type="Proteomes" id="UP000805649">
    <property type="component" value="Unassembled WGS sequence"/>
</dbReference>
<name>A0ACC3YYG0_COLTU</name>
<evidence type="ECO:0000313" key="2">
    <source>
        <dbReference type="Proteomes" id="UP000805649"/>
    </source>
</evidence>
<gene>
    <name evidence="1" type="ORF">CTRU02_209170</name>
</gene>
<accession>A0ACC3YYG0</accession>